<evidence type="ECO:0000256" key="3">
    <source>
        <dbReference type="ARBA" id="ARBA00022491"/>
    </source>
</evidence>
<evidence type="ECO:0000256" key="1">
    <source>
        <dbReference type="ARBA" id="ARBA00004123"/>
    </source>
</evidence>
<dbReference type="AlphaFoldDB" id="A0A5N6PMY7"/>
<dbReference type="PANTHER" id="PTHR31734">
    <property type="entry name" value="AUXIN-RESPONSIVE PROTEIN IAA17"/>
    <property type="match status" value="1"/>
</dbReference>
<dbReference type="GO" id="GO:0009734">
    <property type="term" value="P:auxin-activated signaling pathway"/>
    <property type="evidence" value="ECO:0007669"/>
    <property type="project" value="UniProtKB-UniRule"/>
</dbReference>
<dbReference type="SUPFAM" id="SSF54277">
    <property type="entry name" value="CAD &amp; PB1 domains"/>
    <property type="match status" value="1"/>
</dbReference>
<dbReference type="GO" id="GO:0006355">
    <property type="term" value="P:regulation of DNA-templated transcription"/>
    <property type="evidence" value="ECO:0007669"/>
    <property type="project" value="InterPro"/>
</dbReference>
<evidence type="ECO:0000256" key="7">
    <source>
        <dbReference type="ARBA" id="ARBA00023294"/>
    </source>
</evidence>
<dbReference type="Proteomes" id="UP000326396">
    <property type="component" value="Linkage Group LG11"/>
</dbReference>
<evidence type="ECO:0000256" key="2">
    <source>
        <dbReference type="ARBA" id="ARBA00006728"/>
    </source>
</evidence>
<dbReference type="InterPro" id="IPR003311">
    <property type="entry name" value="AUX_IAA"/>
</dbReference>
<keyword evidence="4 8" id="KW-0805">Transcription regulation</keyword>
<reference evidence="10 11" key="1">
    <citation type="submission" date="2019-05" db="EMBL/GenBank/DDBJ databases">
        <title>Mikania micrantha, genome provides insights into the molecular mechanism of rapid growth.</title>
        <authorList>
            <person name="Liu B."/>
        </authorList>
    </citation>
    <scope>NUCLEOTIDE SEQUENCE [LARGE SCALE GENOMIC DNA]</scope>
    <source>
        <strain evidence="10">NLD-2019</strain>
        <tissue evidence="10">Leaf</tissue>
    </source>
</reference>
<comment type="subunit">
    <text evidence="8">Homodimers and heterodimers.</text>
</comment>
<feature type="domain" description="PB1" evidence="9">
    <location>
        <begin position="86"/>
        <end position="151"/>
    </location>
</feature>
<name>A0A5N6PMY7_9ASTR</name>
<evidence type="ECO:0000256" key="4">
    <source>
        <dbReference type="ARBA" id="ARBA00023015"/>
    </source>
</evidence>
<dbReference type="Gene3D" id="3.10.20.90">
    <property type="entry name" value="Phosphatidylinositol 3-kinase Catalytic Subunit, Chain A, domain 1"/>
    <property type="match status" value="1"/>
</dbReference>
<dbReference type="EMBL" id="SZYD01000003">
    <property type="protein sequence ID" value="KAD6794585.1"/>
    <property type="molecule type" value="Genomic_DNA"/>
</dbReference>
<accession>A0A5N6PMY7</accession>
<organism evidence="10 11">
    <name type="scientific">Mikania micrantha</name>
    <name type="common">bitter vine</name>
    <dbReference type="NCBI Taxonomy" id="192012"/>
    <lineage>
        <taxon>Eukaryota</taxon>
        <taxon>Viridiplantae</taxon>
        <taxon>Streptophyta</taxon>
        <taxon>Embryophyta</taxon>
        <taxon>Tracheophyta</taxon>
        <taxon>Spermatophyta</taxon>
        <taxon>Magnoliopsida</taxon>
        <taxon>eudicotyledons</taxon>
        <taxon>Gunneridae</taxon>
        <taxon>Pentapetalae</taxon>
        <taxon>asterids</taxon>
        <taxon>campanulids</taxon>
        <taxon>Asterales</taxon>
        <taxon>Asteraceae</taxon>
        <taxon>Asteroideae</taxon>
        <taxon>Heliantheae alliance</taxon>
        <taxon>Eupatorieae</taxon>
        <taxon>Mikania</taxon>
    </lineage>
</organism>
<dbReference type="OrthoDB" id="1926344at2759"/>
<keyword evidence="6 8" id="KW-0539">Nucleus</keyword>
<evidence type="ECO:0000313" key="10">
    <source>
        <dbReference type="EMBL" id="KAD6794585.1"/>
    </source>
</evidence>
<evidence type="ECO:0000313" key="11">
    <source>
        <dbReference type="Proteomes" id="UP000326396"/>
    </source>
</evidence>
<comment type="function">
    <text evidence="8">Aux/IAA proteins are short-lived transcriptional factors that function as repressors of early auxin response genes at low auxin concentrations.</text>
</comment>
<dbReference type="PANTHER" id="PTHR31734:SF87">
    <property type="entry name" value="AUXIN-RESPONSIVE PROTEIN IAA5"/>
    <property type="match status" value="1"/>
</dbReference>
<sequence length="151" mass="16437">MISTQELGLEIMTELRLGLLGGGGGEITRKDKKRVFGDIIGGGGEEVGGGSGSGGGKHRNMEAAVVGWPPVCSYRSKQRSCIMNKMSYVKVSKDGEPFLRKIDISGFKGYSDFLPALENLFALGDECDCEYTPIYEDKNGDWMLVGFVPWE</sequence>
<dbReference type="Pfam" id="PF02309">
    <property type="entry name" value="AUX_IAA"/>
    <property type="match status" value="2"/>
</dbReference>
<keyword evidence="3 8" id="KW-0678">Repressor</keyword>
<keyword evidence="7 8" id="KW-0927">Auxin signaling pathway</keyword>
<evidence type="ECO:0000256" key="5">
    <source>
        <dbReference type="ARBA" id="ARBA00023163"/>
    </source>
</evidence>
<comment type="subcellular location">
    <subcellularLocation>
        <location evidence="1 8">Nucleus</location>
    </subcellularLocation>
</comment>
<dbReference type="PROSITE" id="PS51745">
    <property type="entry name" value="PB1"/>
    <property type="match status" value="1"/>
</dbReference>
<protein>
    <recommendedName>
        <fullName evidence="8">Auxin-responsive protein</fullName>
    </recommendedName>
</protein>
<keyword evidence="5 8" id="KW-0804">Transcription</keyword>
<dbReference type="InterPro" id="IPR033389">
    <property type="entry name" value="AUX/IAA_dom"/>
</dbReference>
<proteinExistence type="inferred from homology"/>
<keyword evidence="11" id="KW-1185">Reference proteome</keyword>
<dbReference type="InterPro" id="IPR053793">
    <property type="entry name" value="PB1-like"/>
</dbReference>
<gene>
    <name evidence="10" type="ORF">E3N88_05481</name>
</gene>
<evidence type="ECO:0000259" key="9">
    <source>
        <dbReference type="PROSITE" id="PS51745"/>
    </source>
</evidence>
<dbReference type="GO" id="GO:0005634">
    <property type="term" value="C:nucleus"/>
    <property type="evidence" value="ECO:0007669"/>
    <property type="project" value="UniProtKB-SubCell"/>
</dbReference>
<comment type="similarity">
    <text evidence="2 8">Belongs to the Aux/IAA family.</text>
</comment>
<comment type="caution">
    <text evidence="10">The sequence shown here is derived from an EMBL/GenBank/DDBJ whole genome shotgun (WGS) entry which is preliminary data.</text>
</comment>
<evidence type="ECO:0000256" key="6">
    <source>
        <dbReference type="ARBA" id="ARBA00023242"/>
    </source>
</evidence>
<evidence type="ECO:0000256" key="8">
    <source>
        <dbReference type="RuleBase" id="RU004549"/>
    </source>
</evidence>